<dbReference type="InterPro" id="IPR029014">
    <property type="entry name" value="NiFe-Hase_large"/>
</dbReference>
<evidence type="ECO:0000259" key="2">
    <source>
        <dbReference type="Pfam" id="PF00346"/>
    </source>
</evidence>
<protein>
    <submittedName>
        <fullName evidence="3">Copper-translocating P-type ATPase</fullName>
    </submittedName>
</protein>
<dbReference type="InterPro" id="IPR001135">
    <property type="entry name" value="NADH_Q_OxRdtase_suD"/>
</dbReference>
<dbReference type="GO" id="GO:0048038">
    <property type="term" value="F:quinone binding"/>
    <property type="evidence" value="ECO:0007669"/>
    <property type="project" value="InterPro"/>
</dbReference>
<keyword evidence="4" id="KW-1185">Reference proteome</keyword>
<feature type="region of interest" description="Disordered" evidence="1">
    <location>
        <begin position="116"/>
        <end position="159"/>
    </location>
</feature>
<organism evidence="3 4">
    <name type="scientific">Euzebya pacifica</name>
    <dbReference type="NCBI Taxonomy" id="1608957"/>
    <lineage>
        <taxon>Bacteria</taxon>
        <taxon>Bacillati</taxon>
        <taxon>Actinomycetota</taxon>
        <taxon>Nitriliruptoria</taxon>
        <taxon>Euzebyales</taxon>
    </lineage>
</organism>
<proteinExistence type="predicted"/>
<evidence type="ECO:0000313" key="3">
    <source>
        <dbReference type="EMBL" id="AXV07149.1"/>
    </source>
</evidence>
<reference evidence="3 4" key="1">
    <citation type="submission" date="2018-09" db="EMBL/GenBank/DDBJ databases">
        <title>Complete genome sequence of Euzebya sp. DY32-46 isolated from seawater of Pacific Ocean.</title>
        <authorList>
            <person name="Xu L."/>
            <person name="Wu Y.-H."/>
            <person name="Xu X.-W."/>
        </authorList>
    </citation>
    <scope>NUCLEOTIDE SEQUENCE [LARGE SCALE GENOMIC DNA]</scope>
    <source>
        <strain evidence="3 4">DY32-46</strain>
    </source>
</reference>
<dbReference type="OrthoDB" id="3373298at2"/>
<dbReference type="Proteomes" id="UP000264006">
    <property type="component" value="Chromosome"/>
</dbReference>
<feature type="domain" description="NADH-quinone oxidoreductase subunit D" evidence="2">
    <location>
        <begin position="305"/>
        <end position="374"/>
    </location>
</feature>
<dbReference type="Gene3D" id="1.10.645.10">
    <property type="entry name" value="Cytochrome-c3 Hydrogenase, chain B"/>
    <property type="match status" value="1"/>
</dbReference>
<dbReference type="EMBL" id="CP031165">
    <property type="protein sequence ID" value="AXV07149.1"/>
    <property type="molecule type" value="Genomic_DNA"/>
</dbReference>
<accession>A0A346XY52</accession>
<name>A0A346XY52_9ACTN</name>
<gene>
    <name evidence="3" type="ORF">DVS28_a2468</name>
</gene>
<dbReference type="SUPFAM" id="SSF56770">
    <property type="entry name" value="HydA/Nqo6-like"/>
    <property type="match status" value="1"/>
</dbReference>
<feature type="compositionally biased region" description="Gly residues" evidence="1">
    <location>
        <begin position="137"/>
        <end position="151"/>
    </location>
</feature>
<dbReference type="GO" id="GO:0051287">
    <property type="term" value="F:NAD binding"/>
    <property type="evidence" value="ECO:0007669"/>
    <property type="project" value="InterPro"/>
</dbReference>
<dbReference type="Pfam" id="PF00346">
    <property type="entry name" value="Complex1_49kDa"/>
    <property type="match status" value="1"/>
</dbReference>
<dbReference type="GO" id="GO:0016651">
    <property type="term" value="F:oxidoreductase activity, acting on NAD(P)H"/>
    <property type="evidence" value="ECO:0007669"/>
    <property type="project" value="InterPro"/>
</dbReference>
<evidence type="ECO:0000313" key="4">
    <source>
        <dbReference type="Proteomes" id="UP000264006"/>
    </source>
</evidence>
<evidence type="ECO:0000256" key="1">
    <source>
        <dbReference type="SAM" id="MobiDB-lite"/>
    </source>
</evidence>
<sequence>MDVVRRFAAAAPVPVFALQGSDAGPAGDAELLRCDPRLELVDSPRHATVLLVAGALPPELHEPAALVHDALPHPRGTVRWGDADDGWGTPSELPPTASGDDVAAAVLEVHRGLIDGTRGSEPPLMSSTSREPWRGVGPFGHGGSGMTGGVPHGRPLPDRADDLRDGLKLDVLSVPVGPFYAPFPVGLMLDVVLQGDLVQEVHVHGNPFLAVSSSPTDVFARAATEPVRVAALEHARVVHHLQAIARTLRLLGLHALAARMVQHTDGPPEALLSAGPGLVRLLRRTSVERSLPPCGTLVDTAWDGHGFAARAAGSCRDARSADPSYDNLGFTPVCGEDGDVRARWRQRLAEIDQSIALAAAAGARLHEPGSVVENPASVTAELLPVLPDLLVGLEWGDAVAVVDSLDLDLRRTVPVDQAAT</sequence>
<dbReference type="AlphaFoldDB" id="A0A346XY52"/>
<dbReference type="SUPFAM" id="SSF56762">
    <property type="entry name" value="HydB/Nqo4-like"/>
    <property type="match status" value="1"/>
</dbReference>
<dbReference type="RefSeq" id="WP_114591692.1">
    <property type="nucleotide sequence ID" value="NZ_CP031165.1"/>
</dbReference>
<dbReference type="KEGG" id="euz:DVS28_a2468"/>